<sequence>HGSSHGRGEFPAYEDRPLLAVGRAGAGWSFAFDGAPAPFDRQRFVPPAAAACAGARAVVVWSGLRTRHGEPFFHLSVARGGVEQYAFTYDEGKIRESGRIPRTLRPDQYFGDPGDGADDAERALLAAVGREFGVHLPRQALVHGRLHTCTGRSWTRPPKEGERYLEVRVHVRRPC</sequence>
<protein>
    <submittedName>
        <fullName evidence="1">SMI1/KNR4 family protein</fullName>
    </submittedName>
</protein>
<name>A0A6G3TT33_9ACTN</name>
<proteinExistence type="predicted"/>
<comment type="caution">
    <text evidence="1">The sequence shown here is derived from an EMBL/GenBank/DDBJ whole genome shotgun (WGS) entry which is preliminary data.</text>
</comment>
<dbReference type="EMBL" id="JAAGMQ010001237">
    <property type="protein sequence ID" value="NEC39686.1"/>
    <property type="molecule type" value="Genomic_DNA"/>
</dbReference>
<accession>A0A6G3TT33</accession>
<reference evidence="1 2" key="1">
    <citation type="submission" date="2020-01" db="EMBL/GenBank/DDBJ databases">
        <title>Insect and environment-associated Actinomycetes.</title>
        <authorList>
            <person name="Currrie C."/>
            <person name="Chevrette M."/>
            <person name="Carlson C."/>
            <person name="Stubbendieck R."/>
            <person name="Wendt-Pienkowski E."/>
        </authorList>
    </citation>
    <scope>NUCLEOTIDE SEQUENCE [LARGE SCALE GENOMIC DNA]</scope>
    <source>
        <strain evidence="1 2">SID7739</strain>
    </source>
</reference>
<organism evidence="1 2">
    <name type="scientific">Streptomyces rubrogriseus</name>
    <dbReference type="NCBI Taxonomy" id="194673"/>
    <lineage>
        <taxon>Bacteria</taxon>
        <taxon>Bacillati</taxon>
        <taxon>Actinomycetota</taxon>
        <taxon>Actinomycetes</taxon>
        <taxon>Kitasatosporales</taxon>
        <taxon>Streptomycetaceae</taxon>
        <taxon>Streptomyces</taxon>
        <taxon>Streptomyces violaceoruber group</taxon>
    </lineage>
</organism>
<dbReference type="Proteomes" id="UP000475666">
    <property type="component" value="Unassembled WGS sequence"/>
</dbReference>
<gene>
    <name evidence="1" type="ORF">G3I66_42160</name>
</gene>
<dbReference type="AlphaFoldDB" id="A0A6G3TT33"/>
<evidence type="ECO:0000313" key="1">
    <source>
        <dbReference type="EMBL" id="NEC39686.1"/>
    </source>
</evidence>
<evidence type="ECO:0000313" key="2">
    <source>
        <dbReference type="Proteomes" id="UP000475666"/>
    </source>
</evidence>
<feature type="non-terminal residue" evidence="1">
    <location>
        <position position="1"/>
    </location>
</feature>